<evidence type="ECO:0000313" key="4">
    <source>
        <dbReference type="Proteomes" id="UP000811609"/>
    </source>
</evidence>
<dbReference type="InterPro" id="IPR039321">
    <property type="entry name" value="IDM2/3-like"/>
</dbReference>
<evidence type="ECO:0000313" key="3">
    <source>
        <dbReference type="EMBL" id="KAG6646560.1"/>
    </source>
</evidence>
<name>A0A8T1Q1P1_CARIL</name>
<dbReference type="PANTHER" id="PTHR34661">
    <property type="entry name" value="INCREASED DNA METHYLATION 3"/>
    <property type="match status" value="1"/>
</dbReference>
<proteinExistence type="inferred from homology"/>
<comment type="caution">
    <text evidence="3">The sequence shown here is derived from an EMBL/GenBank/DDBJ whole genome shotgun (WGS) entry which is preliminary data.</text>
</comment>
<accession>A0A8T1Q1P1</accession>
<evidence type="ECO:0000256" key="1">
    <source>
        <dbReference type="PROSITE-ProRule" id="PRU00285"/>
    </source>
</evidence>
<feature type="domain" description="SHSP" evidence="2">
    <location>
        <begin position="315"/>
        <end position="432"/>
    </location>
</feature>
<reference evidence="3" key="1">
    <citation type="submission" date="2020-12" db="EMBL/GenBank/DDBJ databases">
        <title>WGS assembly of Carya illinoinensis cv. Pawnee.</title>
        <authorList>
            <person name="Platts A."/>
            <person name="Shu S."/>
            <person name="Wright S."/>
            <person name="Barry K."/>
            <person name="Edger P."/>
            <person name="Pires J.C."/>
            <person name="Schmutz J."/>
        </authorList>
    </citation>
    <scope>NUCLEOTIDE SEQUENCE</scope>
    <source>
        <tissue evidence="3">Leaf</tissue>
    </source>
</reference>
<dbReference type="AlphaFoldDB" id="A0A8T1Q1P1"/>
<sequence length="432" mass="48340">MWGLNDIFVFACIAMDDLPQATEPLTAARVESNNEQSGIPDDNRLFLLYFIMGTYFGPDLKGEGPRMSLFQRIAEGLPPYTLDQVAGTHMKTVEVEQVYYYVLRKAAASVVVKLPLLHQFLEGNVPVHGQDPSASYPQFPDLFPPQLHPLSQLNNRYKIIHNIIFISNPETFYIKLEDTERFKRLTGLKNLLLYRDSARLNTSTNCGPMREAENRELTPNRSSHCSKRTRRLDDLLKPQDSWQHRHVVAPVSSVPYNAKSLMYSYMAPLPSDDDSETVDVERVGPAIIILPSHPTKKEWTNIVAATKSGLALTGSAATGQVGPVIGLMDIGECEDSYLFRVSLPGVKRDEREFSCEIESDGEVLIRGVTTTGEKTVHRYSQVFEMQTHNLCPPGHFSISFQLPGPVDPQQFSGNFGTDGILEGIVMKGSHKR</sequence>
<keyword evidence="4" id="KW-1185">Reference proteome</keyword>
<protein>
    <recommendedName>
        <fullName evidence="2">SHSP domain-containing protein</fullName>
    </recommendedName>
</protein>
<organism evidence="3 4">
    <name type="scientific">Carya illinoinensis</name>
    <name type="common">Pecan</name>
    <dbReference type="NCBI Taxonomy" id="32201"/>
    <lineage>
        <taxon>Eukaryota</taxon>
        <taxon>Viridiplantae</taxon>
        <taxon>Streptophyta</taxon>
        <taxon>Embryophyta</taxon>
        <taxon>Tracheophyta</taxon>
        <taxon>Spermatophyta</taxon>
        <taxon>Magnoliopsida</taxon>
        <taxon>eudicotyledons</taxon>
        <taxon>Gunneridae</taxon>
        <taxon>Pentapetalae</taxon>
        <taxon>rosids</taxon>
        <taxon>fabids</taxon>
        <taxon>Fagales</taxon>
        <taxon>Juglandaceae</taxon>
        <taxon>Carya</taxon>
    </lineage>
</organism>
<comment type="similarity">
    <text evidence="1">Belongs to the small heat shock protein (HSP20) family.</text>
</comment>
<dbReference type="InterPro" id="IPR002068">
    <property type="entry name" value="A-crystallin/Hsp20_dom"/>
</dbReference>
<dbReference type="EMBL" id="CM031815">
    <property type="protein sequence ID" value="KAG6646560.1"/>
    <property type="molecule type" value="Genomic_DNA"/>
</dbReference>
<dbReference type="Proteomes" id="UP000811609">
    <property type="component" value="Chromosome 7"/>
</dbReference>
<evidence type="ECO:0000259" key="2">
    <source>
        <dbReference type="PROSITE" id="PS01031"/>
    </source>
</evidence>
<gene>
    <name evidence="3" type="ORF">CIPAW_07G015900</name>
</gene>
<dbReference type="CDD" id="cd06464">
    <property type="entry name" value="ACD_sHsps-like"/>
    <property type="match status" value="1"/>
</dbReference>
<dbReference type="PROSITE" id="PS01031">
    <property type="entry name" value="SHSP"/>
    <property type="match status" value="1"/>
</dbReference>
<dbReference type="GO" id="GO:0005634">
    <property type="term" value="C:nucleus"/>
    <property type="evidence" value="ECO:0007669"/>
    <property type="project" value="TreeGrafter"/>
</dbReference>
<dbReference type="FunFam" id="2.60.40.790:FF:000049">
    <property type="entry name" value="Increased DNA methylation 3"/>
    <property type="match status" value="1"/>
</dbReference>
<dbReference type="PANTHER" id="PTHR34661:SF3">
    <property type="entry name" value="INCREASED DNA METHYLATION 2"/>
    <property type="match status" value="1"/>
</dbReference>